<feature type="transmembrane region" description="Helical" evidence="10">
    <location>
        <begin position="452"/>
        <end position="470"/>
    </location>
</feature>
<feature type="compositionally biased region" description="Basic and acidic residues" evidence="9">
    <location>
        <begin position="509"/>
        <end position="522"/>
    </location>
</feature>
<feature type="transmembrane region" description="Helical" evidence="10">
    <location>
        <begin position="266"/>
        <end position="287"/>
    </location>
</feature>
<evidence type="ECO:0000313" key="12">
    <source>
        <dbReference type="EMBL" id="KKY35714.1"/>
    </source>
</evidence>
<keyword evidence="7" id="KW-0325">Glycoprotein</keyword>
<name>A0A0G2FNX9_9PEZI</name>
<organism evidence="12 13">
    <name type="scientific">Diaporthe ampelina</name>
    <dbReference type="NCBI Taxonomy" id="1214573"/>
    <lineage>
        <taxon>Eukaryota</taxon>
        <taxon>Fungi</taxon>
        <taxon>Dikarya</taxon>
        <taxon>Ascomycota</taxon>
        <taxon>Pezizomycotina</taxon>
        <taxon>Sordariomycetes</taxon>
        <taxon>Sordariomycetidae</taxon>
        <taxon>Diaporthales</taxon>
        <taxon>Diaporthaceae</taxon>
        <taxon>Diaporthe</taxon>
    </lineage>
</organism>
<dbReference type="InterPro" id="IPR020846">
    <property type="entry name" value="MFS_dom"/>
</dbReference>
<keyword evidence="4 10" id="KW-0812">Transmembrane</keyword>
<accession>A0A0G2FNX9</accession>
<feature type="domain" description="Major facilitator superfamily (MFS) profile" evidence="11">
    <location>
        <begin position="10"/>
        <end position="474"/>
    </location>
</feature>
<feature type="compositionally biased region" description="Low complexity" evidence="9">
    <location>
        <begin position="523"/>
        <end position="532"/>
    </location>
</feature>
<dbReference type="OrthoDB" id="4142200at2759"/>
<evidence type="ECO:0000256" key="9">
    <source>
        <dbReference type="SAM" id="MobiDB-lite"/>
    </source>
</evidence>
<dbReference type="PROSITE" id="PS50850">
    <property type="entry name" value="MFS"/>
    <property type="match status" value="1"/>
</dbReference>
<feature type="transmembrane region" description="Helical" evidence="10">
    <location>
        <begin position="78"/>
        <end position="94"/>
    </location>
</feature>
<evidence type="ECO:0000256" key="6">
    <source>
        <dbReference type="ARBA" id="ARBA00023136"/>
    </source>
</evidence>
<dbReference type="PANTHER" id="PTHR48022:SF54">
    <property type="entry name" value="GLUCOSE TRANSPORTER, PUTATIVE (AFU_ORTHOLOGUE AFUA_8G00890)-RELATED"/>
    <property type="match status" value="1"/>
</dbReference>
<sequence length="540" mass="58434">MYRIWNIYVLAGFGTIGGALFGFDVSSMSAWIGSKQYLEYFGHPNSDTQGGITASMSAGSFVGSLAAGWLCDHMGRRGILQVASVIWVIGAALQCSAQNIAHLIVGRIISGLAIGITSSQVCVYLAELAPANIRGRIVGVQQWAIDWGILIMYLVSYGCSVSVDGPASFRIAWGVQGIPGIILGVSLFFFPESPRWLASKDRWDECIDVLAGLHAGGDRESPLVLAELDEVREAANLAAESKDLGYMGLVAPNMWFRTLTGVSAQVWQQLLGGNVMLYYIVYIFQMAGQGGNAGLTSAIIQYVIFLVTTGGVLPVIDRVGRRTLLMHILFASLADSVIAVYGAIICCLLHFIVGALMASYGHAVDSIDGNEILKWQITSPSAAKGVIACCYIFVGVYGITWAPVAWIYASEVFPLRYRAKGVGVSAAGNWIFNLALAFFVPPAFTNIQWKTYMIFGTFCAVMTVHVFFFYPETAGKSLEEIDDVFESKTPAWRTGQLGTFQDRLHEVERKQEGAETAHEEAPSAHAAAKGEANIAHDEKV</sequence>
<dbReference type="EMBL" id="LCUC01000147">
    <property type="protein sequence ID" value="KKY35714.1"/>
    <property type="molecule type" value="Genomic_DNA"/>
</dbReference>
<feature type="transmembrane region" description="Helical" evidence="10">
    <location>
        <begin position="385"/>
        <end position="409"/>
    </location>
</feature>
<dbReference type="InterPro" id="IPR003663">
    <property type="entry name" value="Sugar/inositol_transpt"/>
</dbReference>
<dbReference type="InterPro" id="IPR005829">
    <property type="entry name" value="Sugar_transporter_CS"/>
</dbReference>
<feature type="transmembrane region" description="Helical" evidence="10">
    <location>
        <begin position="171"/>
        <end position="190"/>
    </location>
</feature>
<keyword evidence="3 8" id="KW-0813">Transport</keyword>
<evidence type="ECO:0000256" key="10">
    <source>
        <dbReference type="SAM" id="Phobius"/>
    </source>
</evidence>
<evidence type="ECO:0000256" key="3">
    <source>
        <dbReference type="ARBA" id="ARBA00022448"/>
    </source>
</evidence>
<dbReference type="PRINTS" id="PR00171">
    <property type="entry name" value="SUGRTRNSPORT"/>
</dbReference>
<dbReference type="InterPro" id="IPR036259">
    <property type="entry name" value="MFS_trans_sf"/>
</dbReference>
<dbReference type="PANTHER" id="PTHR48022">
    <property type="entry name" value="PLASTIDIC GLUCOSE TRANSPORTER 4"/>
    <property type="match status" value="1"/>
</dbReference>
<dbReference type="InterPro" id="IPR050360">
    <property type="entry name" value="MFS_Sugar_Transporters"/>
</dbReference>
<feature type="transmembrane region" description="Helical" evidence="10">
    <location>
        <begin position="328"/>
        <end position="353"/>
    </location>
</feature>
<dbReference type="NCBIfam" id="TIGR00879">
    <property type="entry name" value="SP"/>
    <property type="match status" value="1"/>
</dbReference>
<keyword evidence="13" id="KW-1185">Reference proteome</keyword>
<keyword evidence="6 10" id="KW-0472">Membrane</keyword>
<dbReference type="AlphaFoldDB" id="A0A0G2FNX9"/>
<dbReference type="PROSITE" id="PS00217">
    <property type="entry name" value="SUGAR_TRANSPORT_2"/>
    <property type="match status" value="1"/>
</dbReference>
<gene>
    <name evidence="12" type="ORF">UCDDA912_g04322</name>
</gene>
<dbReference type="SUPFAM" id="SSF103473">
    <property type="entry name" value="MFS general substrate transporter"/>
    <property type="match status" value="1"/>
</dbReference>
<dbReference type="GO" id="GO:0005351">
    <property type="term" value="F:carbohydrate:proton symporter activity"/>
    <property type="evidence" value="ECO:0007669"/>
    <property type="project" value="TreeGrafter"/>
</dbReference>
<evidence type="ECO:0000259" key="11">
    <source>
        <dbReference type="PROSITE" id="PS50850"/>
    </source>
</evidence>
<feature type="transmembrane region" description="Helical" evidence="10">
    <location>
        <begin position="7"/>
        <end position="32"/>
    </location>
</feature>
<dbReference type="FunFam" id="1.20.1250.20:FF:000026">
    <property type="entry name" value="MFS quinate transporter QutD"/>
    <property type="match status" value="1"/>
</dbReference>
<dbReference type="Pfam" id="PF00083">
    <property type="entry name" value="Sugar_tr"/>
    <property type="match status" value="1"/>
</dbReference>
<feature type="region of interest" description="Disordered" evidence="9">
    <location>
        <begin position="509"/>
        <end position="540"/>
    </location>
</feature>
<feature type="transmembrane region" description="Helical" evidence="10">
    <location>
        <begin position="100"/>
        <end position="126"/>
    </location>
</feature>
<proteinExistence type="inferred from homology"/>
<evidence type="ECO:0000256" key="2">
    <source>
        <dbReference type="ARBA" id="ARBA00010992"/>
    </source>
</evidence>
<feature type="transmembrane region" description="Helical" evidence="10">
    <location>
        <begin position="299"/>
        <end position="316"/>
    </location>
</feature>
<comment type="subcellular location">
    <subcellularLocation>
        <location evidence="1">Membrane</location>
        <topology evidence="1">Multi-pass membrane protein</topology>
    </subcellularLocation>
</comment>
<evidence type="ECO:0000256" key="1">
    <source>
        <dbReference type="ARBA" id="ARBA00004141"/>
    </source>
</evidence>
<reference evidence="12 13" key="1">
    <citation type="submission" date="2015-05" db="EMBL/GenBank/DDBJ databases">
        <title>Distinctive expansion of gene families associated with plant cell wall degradation and secondary metabolism in the genomes of grapevine trunk pathogens.</title>
        <authorList>
            <person name="Lawrence D.P."/>
            <person name="Travadon R."/>
            <person name="Rolshausen P.E."/>
            <person name="Baumgartner K."/>
        </authorList>
    </citation>
    <scope>NUCLEOTIDE SEQUENCE [LARGE SCALE GENOMIC DNA]</scope>
    <source>
        <strain evidence="12">DA912</strain>
    </source>
</reference>
<evidence type="ECO:0000256" key="4">
    <source>
        <dbReference type="ARBA" id="ARBA00022692"/>
    </source>
</evidence>
<dbReference type="Gene3D" id="1.20.1250.20">
    <property type="entry name" value="MFS general substrate transporter like domains"/>
    <property type="match status" value="1"/>
</dbReference>
<dbReference type="InterPro" id="IPR005828">
    <property type="entry name" value="MFS_sugar_transport-like"/>
</dbReference>
<comment type="similarity">
    <text evidence="2 8">Belongs to the major facilitator superfamily. Sugar transporter (TC 2.A.1.1) family.</text>
</comment>
<reference evidence="12 13" key="2">
    <citation type="submission" date="2015-05" db="EMBL/GenBank/DDBJ databases">
        <authorList>
            <person name="Morales-Cruz A."/>
            <person name="Amrine K.C."/>
            <person name="Cantu D."/>
        </authorList>
    </citation>
    <scope>NUCLEOTIDE SEQUENCE [LARGE SCALE GENOMIC DNA]</scope>
    <source>
        <strain evidence="12">DA912</strain>
    </source>
</reference>
<keyword evidence="5 10" id="KW-1133">Transmembrane helix</keyword>
<feature type="transmembrane region" description="Helical" evidence="10">
    <location>
        <begin position="147"/>
        <end position="165"/>
    </location>
</feature>
<keyword evidence="12" id="KW-0762">Sugar transport</keyword>
<feature type="transmembrane region" description="Helical" evidence="10">
    <location>
        <begin position="52"/>
        <end position="71"/>
    </location>
</feature>
<evidence type="ECO:0000256" key="5">
    <source>
        <dbReference type="ARBA" id="ARBA00022989"/>
    </source>
</evidence>
<evidence type="ECO:0000256" key="7">
    <source>
        <dbReference type="ARBA" id="ARBA00023180"/>
    </source>
</evidence>
<feature type="transmembrane region" description="Helical" evidence="10">
    <location>
        <begin position="421"/>
        <end position="440"/>
    </location>
</feature>
<protein>
    <submittedName>
        <fullName evidence="12">Putative sugar transporter</fullName>
    </submittedName>
</protein>
<evidence type="ECO:0000313" key="13">
    <source>
        <dbReference type="Proteomes" id="UP000034680"/>
    </source>
</evidence>
<dbReference type="Proteomes" id="UP000034680">
    <property type="component" value="Unassembled WGS sequence"/>
</dbReference>
<dbReference type="CDD" id="cd17356">
    <property type="entry name" value="MFS_HXT"/>
    <property type="match status" value="1"/>
</dbReference>
<dbReference type="GO" id="GO:0016020">
    <property type="term" value="C:membrane"/>
    <property type="evidence" value="ECO:0007669"/>
    <property type="project" value="UniProtKB-SubCell"/>
</dbReference>
<evidence type="ECO:0000256" key="8">
    <source>
        <dbReference type="RuleBase" id="RU003346"/>
    </source>
</evidence>
<comment type="caution">
    <text evidence="12">The sequence shown here is derived from an EMBL/GenBank/DDBJ whole genome shotgun (WGS) entry which is preliminary data.</text>
</comment>